<reference evidence="2" key="1">
    <citation type="submission" date="2020-05" db="EMBL/GenBank/DDBJ databases">
        <authorList>
            <person name="Chiriac C."/>
            <person name="Salcher M."/>
            <person name="Ghai R."/>
            <person name="Kavagutti S V."/>
        </authorList>
    </citation>
    <scope>NUCLEOTIDE SEQUENCE</scope>
</reference>
<dbReference type="InterPro" id="IPR050708">
    <property type="entry name" value="T6SS_VgrG/RHS"/>
</dbReference>
<evidence type="ECO:0000256" key="1">
    <source>
        <dbReference type="SAM" id="MobiDB-lite"/>
    </source>
</evidence>
<evidence type="ECO:0000313" key="2">
    <source>
        <dbReference type="EMBL" id="CAB4950984.1"/>
    </source>
</evidence>
<dbReference type="NCBIfam" id="TIGR03696">
    <property type="entry name" value="Rhs_assc_core"/>
    <property type="match status" value="1"/>
</dbReference>
<dbReference type="InterPro" id="IPR022385">
    <property type="entry name" value="Rhs_assc_core"/>
</dbReference>
<dbReference type="EMBL" id="CAFBNO010000010">
    <property type="protein sequence ID" value="CAB4950984.1"/>
    <property type="molecule type" value="Genomic_DNA"/>
</dbReference>
<sequence length="399" mass="42864">MTLLLERSGVRPSFNISNFAKVKHTDYQYEALGRNTLIPAADAPNNNGTITLAYNTNDQVTMINQSGATTNFSYDAEGRRLNETSGNTTTTRHYTDGSYNPTWSTQAAKATPNTVTKTEIYTPSLGTGLNVTTTIQNGSATGVMQLHDLRGNTVTTIDLSTNTATAWCSYDEFGNQDSTNPANTNLINYNTYAGAERATNATGLILMGARVYNPETNQFTSPDPVKGGNENSYTYPNDPLCEHDFNGLNGWIDFIGGGLVILGGLAICPESFGAGCIVSLAVAGGLVGAASEGADAQAEAIPQGEKYNERLLDGFVLGAITLGKGPVFKVIFRTATKYIVFSGPTKAVASFISHFSKKMSFSKAMNFLAKSVVPGAYSFAWRFLVKNPVDILRKHWGRK</sequence>
<organism evidence="2">
    <name type="scientific">freshwater metagenome</name>
    <dbReference type="NCBI Taxonomy" id="449393"/>
    <lineage>
        <taxon>unclassified sequences</taxon>
        <taxon>metagenomes</taxon>
        <taxon>ecological metagenomes</taxon>
    </lineage>
</organism>
<proteinExistence type="predicted"/>
<name>A0A6J7KA14_9ZZZZ</name>
<dbReference type="AlphaFoldDB" id="A0A6J7KA14"/>
<gene>
    <name evidence="2" type="ORF">UFOPK3837_00425</name>
</gene>
<feature type="compositionally biased region" description="Polar residues" evidence="1">
    <location>
        <begin position="83"/>
        <end position="111"/>
    </location>
</feature>
<dbReference type="PANTHER" id="PTHR32305:SF15">
    <property type="entry name" value="PROTEIN RHSA-RELATED"/>
    <property type="match status" value="1"/>
</dbReference>
<protein>
    <submittedName>
        <fullName evidence="2">Unannotated protein</fullName>
    </submittedName>
</protein>
<dbReference type="PANTHER" id="PTHR32305">
    <property type="match status" value="1"/>
</dbReference>
<feature type="region of interest" description="Disordered" evidence="1">
    <location>
        <begin position="80"/>
        <end position="111"/>
    </location>
</feature>
<dbReference type="Gene3D" id="2.180.10.10">
    <property type="entry name" value="RHS repeat-associated core"/>
    <property type="match status" value="1"/>
</dbReference>
<accession>A0A6J7KA14</accession>